<dbReference type="SUPFAM" id="SSF52540">
    <property type="entry name" value="P-loop containing nucleoside triphosphate hydrolases"/>
    <property type="match status" value="1"/>
</dbReference>
<dbReference type="Proteomes" id="UP000271339">
    <property type="component" value="Unassembled WGS sequence"/>
</dbReference>
<dbReference type="RefSeq" id="WP_121907115.1">
    <property type="nucleotide sequence ID" value="NZ_REFC01000012.1"/>
</dbReference>
<gene>
    <name evidence="4" type="ORF">BXY75_1559</name>
</gene>
<evidence type="ECO:0000256" key="2">
    <source>
        <dbReference type="ARBA" id="ARBA00022840"/>
    </source>
</evidence>
<dbReference type="EMBL" id="REFC01000012">
    <property type="protein sequence ID" value="RMA64680.1"/>
    <property type="molecule type" value="Genomic_DNA"/>
</dbReference>
<keyword evidence="1" id="KW-0547">Nucleotide-binding</keyword>
<evidence type="ECO:0000259" key="3">
    <source>
        <dbReference type="PROSITE" id="PS50893"/>
    </source>
</evidence>
<dbReference type="SMART" id="SM00382">
    <property type="entry name" value="AAA"/>
    <property type="match status" value="1"/>
</dbReference>
<dbReference type="PANTHER" id="PTHR43038">
    <property type="entry name" value="ATP-BINDING CASSETTE, SUB-FAMILY H, MEMBER 1"/>
    <property type="match status" value="1"/>
</dbReference>
<evidence type="ECO:0000313" key="5">
    <source>
        <dbReference type="Proteomes" id="UP000271339"/>
    </source>
</evidence>
<name>A0A3L9YXX4_9FLAO</name>
<dbReference type="InterPro" id="IPR003439">
    <property type="entry name" value="ABC_transporter-like_ATP-bd"/>
</dbReference>
<dbReference type="Gene3D" id="3.40.50.300">
    <property type="entry name" value="P-loop containing nucleotide triphosphate hydrolases"/>
    <property type="match status" value="1"/>
</dbReference>
<keyword evidence="5" id="KW-1185">Reference proteome</keyword>
<sequence length="223" mass="24943">MATLNLYKASKSFGAKKVLEDVSIDLKTGDILGIFGRNGCGKSTLLKMLFGTLKADTLNLKINGERITSEAIIPGKIIAYLPQDPFIPKNVKVRDVIPMYYKSQKEQDAVFYNPGVAKISAKKVGSLSLGERRYFEVILIGNLPHPFIMLDEPFSMIDPLHKEAIKTFLLTLKKTKGIILTDHYYDDVLEITTRNMVISEGKSTEIASKESLIALKYLSKRQL</sequence>
<keyword evidence="2" id="KW-0067">ATP-binding</keyword>
<protein>
    <submittedName>
        <fullName evidence="4">ABC-type lipopolysaccharide export system ATPase subunit</fullName>
    </submittedName>
</protein>
<accession>A0A3L9YXX4</accession>
<proteinExistence type="predicted"/>
<feature type="domain" description="ABC transporter" evidence="3">
    <location>
        <begin position="1"/>
        <end position="223"/>
    </location>
</feature>
<dbReference type="Pfam" id="PF00005">
    <property type="entry name" value="ABC_tran"/>
    <property type="match status" value="1"/>
</dbReference>
<dbReference type="GO" id="GO:0016887">
    <property type="term" value="F:ATP hydrolysis activity"/>
    <property type="evidence" value="ECO:0007669"/>
    <property type="project" value="InterPro"/>
</dbReference>
<dbReference type="InterPro" id="IPR003593">
    <property type="entry name" value="AAA+_ATPase"/>
</dbReference>
<dbReference type="InterPro" id="IPR027417">
    <property type="entry name" value="P-loop_NTPase"/>
</dbReference>
<organism evidence="4 5">
    <name type="scientific">Ulvibacter antarcticus</name>
    <dbReference type="NCBI Taxonomy" id="442714"/>
    <lineage>
        <taxon>Bacteria</taxon>
        <taxon>Pseudomonadati</taxon>
        <taxon>Bacteroidota</taxon>
        <taxon>Flavobacteriia</taxon>
        <taxon>Flavobacteriales</taxon>
        <taxon>Flavobacteriaceae</taxon>
        <taxon>Ulvibacter</taxon>
    </lineage>
</organism>
<dbReference type="GO" id="GO:0005524">
    <property type="term" value="F:ATP binding"/>
    <property type="evidence" value="ECO:0007669"/>
    <property type="project" value="UniProtKB-KW"/>
</dbReference>
<reference evidence="4 5" key="1">
    <citation type="submission" date="2018-10" db="EMBL/GenBank/DDBJ databases">
        <title>Genomic Encyclopedia of Archaeal and Bacterial Type Strains, Phase II (KMG-II): from individual species to whole genera.</title>
        <authorList>
            <person name="Goeker M."/>
        </authorList>
    </citation>
    <scope>NUCLEOTIDE SEQUENCE [LARGE SCALE GENOMIC DNA]</scope>
    <source>
        <strain evidence="4 5">DSM 23424</strain>
    </source>
</reference>
<evidence type="ECO:0000256" key="1">
    <source>
        <dbReference type="ARBA" id="ARBA00022741"/>
    </source>
</evidence>
<dbReference type="PROSITE" id="PS50893">
    <property type="entry name" value="ABC_TRANSPORTER_2"/>
    <property type="match status" value="1"/>
</dbReference>
<dbReference type="PANTHER" id="PTHR43038:SF3">
    <property type="entry name" value="ABC TRANSPORTER G FAMILY MEMBER 20 ISOFORM X1"/>
    <property type="match status" value="1"/>
</dbReference>
<evidence type="ECO:0000313" key="4">
    <source>
        <dbReference type="EMBL" id="RMA64680.1"/>
    </source>
</evidence>
<dbReference type="OrthoDB" id="9801987at2"/>
<dbReference type="AlphaFoldDB" id="A0A3L9YXX4"/>
<comment type="caution">
    <text evidence="4">The sequence shown here is derived from an EMBL/GenBank/DDBJ whole genome shotgun (WGS) entry which is preliminary data.</text>
</comment>